<feature type="transmembrane region" description="Helical" evidence="5">
    <location>
        <begin position="7"/>
        <end position="23"/>
    </location>
</feature>
<dbReference type="PRINTS" id="PR00368">
    <property type="entry name" value="FADPNR"/>
</dbReference>
<keyword evidence="5" id="KW-0812">Transmembrane</keyword>
<comment type="caution">
    <text evidence="7">The sequence shown here is derived from an EMBL/GenBank/DDBJ whole genome shotgun (WGS) entry which is preliminary data.</text>
</comment>
<dbReference type="InterPro" id="IPR036188">
    <property type="entry name" value="FAD/NAD-bd_sf"/>
</dbReference>
<name>A0A9D1KBM7_9FIRM</name>
<dbReference type="GO" id="GO:0016491">
    <property type="term" value="F:oxidoreductase activity"/>
    <property type="evidence" value="ECO:0007669"/>
    <property type="project" value="UniProtKB-KW"/>
</dbReference>
<evidence type="ECO:0000256" key="3">
    <source>
        <dbReference type="ARBA" id="ARBA00022630"/>
    </source>
</evidence>
<keyword evidence="5" id="KW-0472">Membrane</keyword>
<evidence type="ECO:0000313" key="7">
    <source>
        <dbReference type="EMBL" id="HIT37749.1"/>
    </source>
</evidence>
<evidence type="ECO:0000256" key="1">
    <source>
        <dbReference type="ARBA" id="ARBA00001974"/>
    </source>
</evidence>
<evidence type="ECO:0000256" key="4">
    <source>
        <dbReference type="ARBA" id="ARBA00023002"/>
    </source>
</evidence>
<dbReference type="Proteomes" id="UP000886833">
    <property type="component" value="Unassembled WGS sequence"/>
</dbReference>
<feature type="domain" description="FAD/NAD(P)-binding" evidence="6">
    <location>
        <begin position="5"/>
        <end position="269"/>
    </location>
</feature>
<keyword evidence="3" id="KW-0285">Flavoprotein</keyword>
<dbReference type="EMBL" id="DVKQ01000060">
    <property type="protein sequence ID" value="HIT37749.1"/>
    <property type="molecule type" value="Genomic_DNA"/>
</dbReference>
<dbReference type="InterPro" id="IPR050097">
    <property type="entry name" value="Ferredoxin-NADP_redctase_2"/>
</dbReference>
<reference evidence="7" key="1">
    <citation type="submission" date="2020-10" db="EMBL/GenBank/DDBJ databases">
        <authorList>
            <person name="Gilroy R."/>
        </authorList>
    </citation>
    <scope>NUCLEOTIDE SEQUENCE</scope>
    <source>
        <strain evidence="7">CHK195-26880</strain>
    </source>
</reference>
<reference evidence="7" key="2">
    <citation type="journal article" date="2021" name="PeerJ">
        <title>Extensive microbial diversity within the chicken gut microbiome revealed by metagenomics and culture.</title>
        <authorList>
            <person name="Gilroy R."/>
            <person name="Ravi A."/>
            <person name="Getino M."/>
            <person name="Pursley I."/>
            <person name="Horton D.L."/>
            <person name="Alikhan N.F."/>
            <person name="Baker D."/>
            <person name="Gharbi K."/>
            <person name="Hall N."/>
            <person name="Watson M."/>
            <person name="Adriaenssens E.M."/>
            <person name="Foster-Nyarko E."/>
            <person name="Jarju S."/>
            <person name="Secka A."/>
            <person name="Antonio M."/>
            <person name="Oren A."/>
            <person name="Chaudhuri R.R."/>
            <person name="La Ragione R."/>
            <person name="Hildebrand F."/>
            <person name="Pallen M.J."/>
        </authorList>
    </citation>
    <scope>NUCLEOTIDE SEQUENCE</scope>
    <source>
        <strain evidence="7">CHK195-26880</strain>
    </source>
</reference>
<comment type="cofactor">
    <cofactor evidence="1">
        <name>FAD</name>
        <dbReference type="ChEBI" id="CHEBI:57692"/>
    </cofactor>
</comment>
<evidence type="ECO:0000313" key="8">
    <source>
        <dbReference type="Proteomes" id="UP000886833"/>
    </source>
</evidence>
<dbReference type="PRINTS" id="PR00469">
    <property type="entry name" value="PNDRDTASEII"/>
</dbReference>
<keyword evidence="4" id="KW-0560">Oxidoreductase</keyword>
<evidence type="ECO:0000259" key="6">
    <source>
        <dbReference type="Pfam" id="PF07992"/>
    </source>
</evidence>
<evidence type="ECO:0000256" key="5">
    <source>
        <dbReference type="SAM" id="Phobius"/>
    </source>
</evidence>
<organism evidence="7 8">
    <name type="scientific">Candidatus Onthousia faecipullorum</name>
    <dbReference type="NCBI Taxonomy" id="2840887"/>
    <lineage>
        <taxon>Bacteria</taxon>
        <taxon>Bacillati</taxon>
        <taxon>Bacillota</taxon>
        <taxon>Bacilli</taxon>
        <taxon>Candidatus Onthousia</taxon>
    </lineage>
</organism>
<evidence type="ECO:0000256" key="2">
    <source>
        <dbReference type="ARBA" id="ARBA00011738"/>
    </source>
</evidence>
<gene>
    <name evidence="7" type="ORF">IAB59_04680</name>
</gene>
<protein>
    <submittedName>
        <fullName evidence="7">FAD-dependent oxidoreductase</fullName>
    </submittedName>
</protein>
<comment type="subunit">
    <text evidence="2">Homodimer.</text>
</comment>
<dbReference type="PANTHER" id="PTHR48105">
    <property type="entry name" value="THIOREDOXIN REDUCTASE 1-RELATED-RELATED"/>
    <property type="match status" value="1"/>
</dbReference>
<proteinExistence type="predicted"/>
<dbReference type="InterPro" id="IPR023753">
    <property type="entry name" value="FAD/NAD-binding_dom"/>
</dbReference>
<dbReference type="AlphaFoldDB" id="A0A9D1KBM7"/>
<keyword evidence="5" id="KW-1133">Transmembrane helix</keyword>
<dbReference type="Gene3D" id="3.50.50.60">
    <property type="entry name" value="FAD/NAD(P)-binding domain"/>
    <property type="match status" value="2"/>
</dbReference>
<dbReference type="SUPFAM" id="SSF51905">
    <property type="entry name" value="FAD/NAD(P)-binding domain"/>
    <property type="match status" value="1"/>
</dbReference>
<sequence>MNNKYKVVIIGCGVAGMTAGLYLNRAGIDCIILEKSMPGGQIVDNGNIMNFPTYESISGSDLAIKMLKQITDLGVLVKYEEVKDIKIDKEKRVITSKDEYLCDYVIIATGRKPKLLGVKGEDELRTKGISYCAVCDGALYKNKDVVVVGASDAAFEGAIYLSKLASSVTVLYRNEFRAKAYLQDMIKKIDNISFVKGEVESFSKDDRINIKTKNSGDIITDGVFIYIGQIPNASFLEPLDILDDRGYIKTDDNLMTSIDGVYAVGDALNKFDYQIVIAMGEAARVALEISRR</sequence>
<accession>A0A9D1KBM7</accession>
<dbReference type="Pfam" id="PF07992">
    <property type="entry name" value="Pyr_redox_2"/>
    <property type="match status" value="1"/>
</dbReference>